<keyword evidence="2" id="KW-1185">Reference proteome</keyword>
<protein>
    <recommendedName>
        <fullName evidence="3">DUF1349 domain-containing protein</fullName>
    </recommendedName>
</protein>
<dbReference type="Pfam" id="PF07081">
    <property type="entry name" value="DUF1349"/>
    <property type="match status" value="1"/>
</dbReference>
<dbReference type="InterPro" id="IPR013320">
    <property type="entry name" value="ConA-like_dom_sf"/>
</dbReference>
<dbReference type="EMBL" id="OBDY01000016">
    <property type="protein sequence ID" value="SNY55173.1"/>
    <property type="molecule type" value="Genomic_DNA"/>
</dbReference>
<dbReference type="InterPro" id="IPR015987">
    <property type="entry name" value="UCP022704"/>
</dbReference>
<dbReference type="PANTHER" id="PTHR35332">
    <property type="entry name" value="REGULATION OF ENOLASE PROTEIN 1"/>
    <property type="match status" value="1"/>
</dbReference>
<accession>A0A285J537</accession>
<proteinExistence type="predicted"/>
<dbReference type="InterPro" id="IPR009784">
    <property type="entry name" value="DUF1349"/>
</dbReference>
<organism evidence="1 2">
    <name type="scientific">Paractinoplanes atraurantiacus</name>
    <dbReference type="NCBI Taxonomy" id="1036182"/>
    <lineage>
        <taxon>Bacteria</taxon>
        <taxon>Bacillati</taxon>
        <taxon>Actinomycetota</taxon>
        <taxon>Actinomycetes</taxon>
        <taxon>Micromonosporales</taxon>
        <taxon>Micromonosporaceae</taxon>
        <taxon>Paractinoplanes</taxon>
    </lineage>
</organism>
<name>A0A285J537_9ACTN</name>
<evidence type="ECO:0000313" key="1">
    <source>
        <dbReference type="EMBL" id="SNY55173.1"/>
    </source>
</evidence>
<dbReference type="Gene3D" id="2.60.120.200">
    <property type="match status" value="1"/>
</dbReference>
<reference evidence="1 2" key="1">
    <citation type="submission" date="2017-09" db="EMBL/GenBank/DDBJ databases">
        <authorList>
            <person name="Ehlers B."/>
            <person name="Leendertz F.H."/>
        </authorList>
    </citation>
    <scope>NUCLEOTIDE SEQUENCE [LARGE SCALE GENOMIC DNA]</scope>
    <source>
        <strain evidence="1 2">CGMCC 4.6857</strain>
    </source>
</reference>
<evidence type="ECO:0000313" key="2">
    <source>
        <dbReference type="Proteomes" id="UP000219612"/>
    </source>
</evidence>
<dbReference type="PIRSF" id="PIRSF022704">
    <property type="entry name" value="UCP022704"/>
    <property type="match status" value="1"/>
</dbReference>
<dbReference type="PANTHER" id="PTHR35332:SF2">
    <property type="entry name" value="REGULATION OF ENOLASE PROTEIN 1"/>
    <property type="match status" value="1"/>
</dbReference>
<gene>
    <name evidence="1" type="ORF">SAMN05421748_11663</name>
</gene>
<dbReference type="SUPFAM" id="SSF49899">
    <property type="entry name" value="Concanavalin A-like lectins/glucanases"/>
    <property type="match status" value="1"/>
</dbReference>
<dbReference type="Proteomes" id="UP000219612">
    <property type="component" value="Unassembled WGS sequence"/>
</dbReference>
<evidence type="ECO:0008006" key="3">
    <source>
        <dbReference type="Google" id="ProtNLM"/>
    </source>
</evidence>
<sequence>MRAEITAPSFLSALRPRMMPGPPAARIPFMLTVMKWLNEPREWSVDDGVIRAVTELKTDFWRETFYDWTTDNGHFYHQPATGDFTARAVVSAEHAVRFDQAGLMVRADERIWLKAGLEVTSGAVQISTVVTRDYSDVSMTPVPDFTGEVTMRVTRFGAALAVHYRNGDSPWHLLRLGHLNLPTTVDVGVMCCSPERAGLKATFRDFQIGPPISREGLE</sequence>
<dbReference type="AlphaFoldDB" id="A0A285J537"/>